<protein>
    <recommendedName>
        <fullName evidence="6 7">Large ribosomal subunit protein uL4</fullName>
    </recommendedName>
</protein>
<keyword evidence="3 7" id="KW-0694">RNA-binding</keyword>
<dbReference type="InterPro" id="IPR002136">
    <property type="entry name" value="Ribosomal_uL4"/>
</dbReference>
<dbReference type="GO" id="GO:0019843">
    <property type="term" value="F:rRNA binding"/>
    <property type="evidence" value="ECO:0007669"/>
    <property type="project" value="UniProtKB-UniRule"/>
</dbReference>
<feature type="region of interest" description="Disordered" evidence="8">
    <location>
        <begin position="46"/>
        <end position="104"/>
    </location>
</feature>
<comment type="function">
    <text evidence="7">Forms part of the polypeptide exit tunnel.</text>
</comment>
<keyword evidence="5 7" id="KW-0687">Ribonucleoprotein</keyword>
<dbReference type="HAMAP" id="MF_01328_B">
    <property type="entry name" value="Ribosomal_uL4_B"/>
    <property type="match status" value="1"/>
</dbReference>
<sequence>MATLTVDVLDPKGKKTGTADLPAEVFDVQTNIPLIHQVVVAQLAAARQGTHDTKSRGEVSGGGRKPYKQKGTGRARQGSTRAPQFAGGGVVHGPTPRDYSQRTPKKMKSAALRGALSDRARAGRVHVVTGFGIEDAPSTRAAVAVLTTVSSRRHVLVVHERGDELAVKSLRNVEQVHLLPADQLNTYDVLISDDVVFTQGALEAFLAGPATGRSVKAVASGSEAADNAEETEK</sequence>
<dbReference type="RefSeq" id="WP_036953295.1">
    <property type="nucleotide sequence ID" value="NZ_BAABIH010000001.1"/>
</dbReference>
<evidence type="ECO:0000256" key="4">
    <source>
        <dbReference type="ARBA" id="ARBA00022980"/>
    </source>
</evidence>
<dbReference type="SUPFAM" id="SSF52166">
    <property type="entry name" value="Ribosomal protein L4"/>
    <property type="match status" value="1"/>
</dbReference>
<evidence type="ECO:0000313" key="10">
    <source>
        <dbReference type="Proteomes" id="UP000326702"/>
    </source>
</evidence>
<dbReference type="Proteomes" id="UP000326702">
    <property type="component" value="Chromosome"/>
</dbReference>
<dbReference type="FunFam" id="3.40.1370.10:FF:000004">
    <property type="entry name" value="50S ribosomal protein L4"/>
    <property type="match status" value="1"/>
</dbReference>
<dbReference type="KEGG" id="lxl:KDY119_00817"/>
<gene>
    <name evidence="7" type="primary">rplD</name>
    <name evidence="9" type="ORF">KDY119_00817</name>
</gene>
<dbReference type="Pfam" id="PF00573">
    <property type="entry name" value="Ribosomal_L4"/>
    <property type="match status" value="1"/>
</dbReference>
<keyword evidence="2 7" id="KW-0699">rRNA-binding</keyword>
<dbReference type="EMBL" id="CP045529">
    <property type="protein sequence ID" value="QFU97319.1"/>
    <property type="molecule type" value="Genomic_DNA"/>
</dbReference>
<evidence type="ECO:0000256" key="1">
    <source>
        <dbReference type="ARBA" id="ARBA00010528"/>
    </source>
</evidence>
<evidence type="ECO:0000256" key="5">
    <source>
        <dbReference type="ARBA" id="ARBA00023274"/>
    </source>
</evidence>
<dbReference type="NCBIfam" id="TIGR03953">
    <property type="entry name" value="rplD_bact"/>
    <property type="match status" value="1"/>
</dbReference>
<dbReference type="OrthoDB" id="9803201at2"/>
<evidence type="ECO:0000256" key="2">
    <source>
        <dbReference type="ARBA" id="ARBA00022730"/>
    </source>
</evidence>
<name>A0A5P9Q7G9_9MICO</name>
<dbReference type="GO" id="GO:1990904">
    <property type="term" value="C:ribonucleoprotein complex"/>
    <property type="evidence" value="ECO:0007669"/>
    <property type="project" value="UniProtKB-KW"/>
</dbReference>
<dbReference type="InterPro" id="IPR013005">
    <property type="entry name" value="Ribosomal_uL4-like"/>
</dbReference>
<evidence type="ECO:0000256" key="3">
    <source>
        <dbReference type="ARBA" id="ARBA00022884"/>
    </source>
</evidence>
<evidence type="ECO:0000256" key="7">
    <source>
        <dbReference type="HAMAP-Rule" id="MF_01328"/>
    </source>
</evidence>
<comment type="function">
    <text evidence="7">One of the primary rRNA binding proteins, this protein initially binds near the 5'-end of the 23S rRNA. It is important during the early stages of 50S assembly. It makes multiple contacts with different domains of the 23S rRNA in the assembled 50S subunit and ribosome.</text>
</comment>
<dbReference type="GO" id="GO:0003735">
    <property type="term" value="F:structural constituent of ribosome"/>
    <property type="evidence" value="ECO:0007669"/>
    <property type="project" value="InterPro"/>
</dbReference>
<evidence type="ECO:0000256" key="6">
    <source>
        <dbReference type="ARBA" id="ARBA00035244"/>
    </source>
</evidence>
<dbReference type="Gene3D" id="3.40.1370.10">
    <property type="match status" value="1"/>
</dbReference>
<dbReference type="PANTHER" id="PTHR10746:SF6">
    <property type="entry name" value="LARGE RIBOSOMAL SUBUNIT PROTEIN UL4M"/>
    <property type="match status" value="1"/>
</dbReference>
<dbReference type="InterPro" id="IPR023574">
    <property type="entry name" value="Ribosomal_uL4_dom_sf"/>
</dbReference>
<evidence type="ECO:0000313" key="9">
    <source>
        <dbReference type="EMBL" id="QFU97319.1"/>
    </source>
</evidence>
<dbReference type="GO" id="GO:0005840">
    <property type="term" value="C:ribosome"/>
    <property type="evidence" value="ECO:0007669"/>
    <property type="project" value="UniProtKB-KW"/>
</dbReference>
<comment type="similarity">
    <text evidence="1 7">Belongs to the universal ribosomal protein uL4 family.</text>
</comment>
<dbReference type="AlphaFoldDB" id="A0A5P9Q7G9"/>
<dbReference type="PANTHER" id="PTHR10746">
    <property type="entry name" value="50S RIBOSOMAL PROTEIN L4"/>
    <property type="match status" value="1"/>
</dbReference>
<keyword evidence="4 7" id="KW-0689">Ribosomal protein</keyword>
<reference evidence="9 10" key="1">
    <citation type="submission" date="2019-10" db="EMBL/GenBank/DDBJ databases">
        <title>Genome sequence of Luteimicrobium xylanilyticum HY-24.</title>
        <authorList>
            <person name="Kim D.Y."/>
            <person name="Park H.-Y."/>
        </authorList>
    </citation>
    <scope>NUCLEOTIDE SEQUENCE [LARGE SCALE GENOMIC DNA]</scope>
    <source>
        <strain evidence="9 10">HY-24</strain>
    </source>
</reference>
<organism evidence="9 10">
    <name type="scientific">Luteimicrobium xylanilyticum</name>
    <dbReference type="NCBI Taxonomy" id="1133546"/>
    <lineage>
        <taxon>Bacteria</taxon>
        <taxon>Bacillati</taxon>
        <taxon>Actinomycetota</taxon>
        <taxon>Actinomycetes</taxon>
        <taxon>Micrococcales</taxon>
        <taxon>Luteimicrobium</taxon>
    </lineage>
</organism>
<comment type="subunit">
    <text evidence="7">Part of the 50S ribosomal subunit.</text>
</comment>
<accession>A0A5P9Q7G9</accession>
<dbReference type="GO" id="GO:0006412">
    <property type="term" value="P:translation"/>
    <property type="evidence" value="ECO:0007669"/>
    <property type="project" value="UniProtKB-UniRule"/>
</dbReference>
<proteinExistence type="inferred from homology"/>
<evidence type="ECO:0000256" key="8">
    <source>
        <dbReference type="SAM" id="MobiDB-lite"/>
    </source>
</evidence>
<keyword evidence="10" id="KW-1185">Reference proteome</keyword>